<feature type="compositionally biased region" description="Polar residues" evidence="1">
    <location>
        <begin position="1"/>
        <end position="10"/>
    </location>
</feature>
<keyword evidence="3" id="KW-1185">Reference proteome</keyword>
<feature type="compositionally biased region" description="Basic and acidic residues" evidence="1">
    <location>
        <begin position="49"/>
        <end position="59"/>
    </location>
</feature>
<evidence type="ECO:0000256" key="1">
    <source>
        <dbReference type="SAM" id="MobiDB-lite"/>
    </source>
</evidence>
<dbReference type="EMBL" id="JALNTZ010000002">
    <property type="protein sequence ID" value="KAJ3662173.1"/>
    <property type="molecule type" value="Genomic_DNA"/>
</dbReference>
<gene>
    <name evidence="2" type="ORF">Zmor_006529</name>
</gene>
<name>A0AA38IQA1_9CUCU</name>
<evidence type="ECO:0000313" key="2">
    <source>
        <dbReference type="EMBL" id="KAJ3662173.1"/>
    </source>
</evidence>
<feature type="region of interest" description="Disordered" evidence="1">
    <location>
        <begin position="1"/>
        <end position="68"/>
    </location>
</feature>
<evidence type="ECO:0000313" key="3">
    <source>
        <dbReference type="Proteomes" id="UP001168821"/>
    </source>
</evidence>
<accession>A0AA38IQA1</accession>
<organism evidence="2 3">
    <name type="scientific">Zophobas morio</name>
    <dbReference type="NCBI Taxonomy" id="2755281"/>
    <lineage>
        <taxon>Eukaryota</taxon>
        <taxon>Metazoa</taxon>
        <taxon>Ecdysozoa</taxon>
        <taxon>Arthropoda</taxon>
        <taxon>Hexapoda</taxon>
        <taxon>Insecta</taxon>
        <taxon>Pterygota</taxon>
        <taxon>Neoptera</taxon>
        <taxon>Endopterygota</taxon>
        <taxon>Coleoptera</taxon>
        <taxon>Polyphaga</taxon>
        <taxon>Cucujiformia</taxon>
        <taxon>Tenebrionidae</taxon>
        <taxon>Zophobas</taxon>
    </lineage>
</organism>
<dbReference type="Proteomes" id="UP001168821">
    <property type="component" value="Unassembled WGS sequence"/>
</dbReference>
<sequence length="126" mass="13600">MRTVVNSTCFHKTRGTGTRGKKLAKRPTADSPSDGWNTTAARSQLTLREYNRSSSETKDASSSSGRGSPRFIPLLPHCFHPPNCCGQSNCEQRPPATTGCVKSTKLTGVSCVHAPPLILLTKAHYT</sequence>
<feature type="compositionally biased region" description="Polar residues" evidence="1">
    <location>
        <begin position="30"/>
        <end position="46"/>
    </location>
</feature>
<protein>
    <submittedName>
        <fullName evidence="2">Uncharacterized protein</fullName>
    </submittedName>
</protein>
<feature type="compositionally biased region" description="Basic residues" evidence="1">
    <location>
        <begin position="11"/>
        <end position="25"/>
    </location>
</feature>
<dbReference type="AlphaFoldDB" id="A0AA38IQA1"/>
<proteinExistence type="predicted"/>
<reference evidence="2" key="1">
    <citation type="journal article" date="2023" name="G3 (Bethesda)">
        <title>Whole genome assemblies of Zophobas morio and Tenebrio molitor.</title>
        <authorList>
            <person name="Kaur S."/>
            <person name="Stinson S.A."/>
            <person name="diCenzo G.C."/>
        </authorList>
    </citation>
    <scope>NUCLEOTIDE SEQUENCE</scope>
    <source>
        <strain evidence="2">QUZm001</strain>
    </source>
</reference>
<comment type="caution">
    <text evidence="2">The sequence shown here is derived from an EMBL/GenBank/DDBJ whole genome shotgun (WGS) entry which is preliminary data.</text>
</comment>